<evidence type="ECO:0000313" key="3">
    <source>
        <dbReference type="Proteomes" id="UP000093561"/>
    </source>
</evidence>
<dbReference type="AlphaFoldDB" id="A0AAF5Q2M9"/>
<feature type="region of interest" description="Disordered" evidence="2">
    <location>
        <begin position="249"/>
        <end position="280"/>
    </location>
</feature>
<accession>A0AAF5Q2M9</accession>
<dbReference type="WBParaSite" id="mrna-Wban_08932">
    <property type="protein sequence ID" value="mrna-Wban_08932"/>
    <property type="gene ID" value="Wban_08932"/>
</dbReference>
<feature type="compositionally biased region" description="Low complexity" evidence="2">
    <location>
        <begin position="374"/>
        <end position="383"/>
    </location>
</feature>
<evidence type="ECO:0000256" key="1">
    <source>
        <dbReference type="SAM" id="Coils"/>
    </source>
</evidence>
<evidence type="ECO:0000256" key="2">
    <source>
        <dbReference type="SAM" id="MobiDB-lite"/>
    </source>
</evidence>
<dbReference type="Proteomes" id="UP000093561">
    <property type="component" value="Unassembled WGS sequence"/>
</dbReference>
<feature type="region of interest" description="Disordered" evidence="2">
    <location>
        <begin position="475"/>
        <end position="558"/>
    </location>
</feature>
<keyword evidence="1" id="KW-0175">Coiled coil</keyword>
<feature type="coiled-coil region" evidence="1">
    <location>
        <begin position="195"/>
        <end position="222"/>
    </location>
</feature>
<proteinExistence type="predicted"/>
<evidence type="ECO:0000313" key="4">
    <source>
        <dbReference type="WBParaSite" id="mrna-Wban_08932"/>
    </source>
</evidence>
<feature type="region of interest" description="Disordered" evidence="2">
    <location>
        <begin position="327"/>
        <end position="383"/>
    </location>
</feature>
<name>A0AAF5Q2M9_WUCBA</name>
<protein>
    <submittedName>
        <fullName evidence="4">Uncharacterized protein</fullName>
    </submittedName>
</protein>
<organism evidence="3 4">
    <name type="scientific">Wuchereria bancrofti</name>
    <dbReference type="NCBI Taxonomy" id="6293"/>
    <lineage>
        <taxon>Eukaryota</taxon>
        <taxon>Metazoa</taxon>
        <taxon>Ecdysozoa</taxon>
        <taxon>Nematoda</taxon>
        <taxon>Chromadorea</taxon>
        <taxon>Rhabditida</taxon>
        <taxon>Spirurina</taxon>
        <taxon>Spiruromorpha</taxon>
        <taxon>Filarioidea</taxon>
        <taxon>Onchocercidae</taxon>
        <taxon>Wuchereria</taxon>
    </lineage>
</organism>
<feature type="compositionally biased region" description="Polar residues" evidence="2">
    <location>
        <begin position="679"/>
        <end position="689"/>
    </location>
</feature>
<reference evidence="4" key="3">
    <citation type="submission" date="2024-02" db="UniProtKB">
        <authorList>
            <consortium name="WormBaseParasite"/>
        </authorList>
    </citation>
    <scope>IDENTIFICATION</scope>
    <source>
        <strain evidence="4">pt0022</strain>
    </source>
</reference>
<feature type="compositionally biased region" description="Basic and acidic residues" evidence="2">
    <location>
        <begin position="266"/>
        <end position="280"/>
    </location>
</feature>
<feature type="region of interest" description="Disordered" evidence="2">
    <location>
        <begin position="636"/>
        <end position="701"/>
    </location>
</feature>
<reference evidence="3" key="2">
    <citation type="journal article" date="2016" name="Mol. Ecol.">
        <title>Population genomics of the filarial nematode parasite Wuchereria bancrofti from mosquitoes.</title>
        <authorList>
            <person name="Small S.T."/>
            <person name="Reimer L.J."/>
            <person name="Tisch D.J."/>
            <person name="King C.L."/>
            <person name="Christensen B.M."/>
            <person name="Siba P.M."/>
            <person name="Kazura J.W."/>
            <person name="Serre D."/>
            <person name="Zimmerman P.A."/>
        </authorList>
    </citation>
    <scope>NUCLEOTIDE SEQUENCE</scope>
    <source>
        <strain evidence="3">pt0022</strain>
    </source>
</reference>
<feature type="compositionally biased region" description="Low complexity" evidence="2">
    <location>
        <begin position="653"/>
        <end position="678"/>
    </location>
</feature>
<reference evidence="3" key="1">
    <citation type="submission" date="2015-03" db="EMBL/GenBank/DDBJ databases">
        <title>Wuchereria bancrofti Genome Sequencing Papua New Guinea Strain.</title>
        <authorList>
            <person name="Small S.T."/>
            <person name="Serre D."/>
            <person name="Zimmerman P.A."/>
        </authorList>
    </citation>
    <scope>NUCLEOTIDE SEQUENCE [LARGE SCALE GENOMIC DNA]</scope>
    <source>
        <strain evidence="3">pt0022</strain>
    </source>
</reference>
<sequence length="701" mass="79856">MEMELWNCHLRMCVANKKLFTIKCKKCSLAKTTKNSDIQACISAKRLAGTIRALKKEIINELNIWQNTNAENCQLKIDIHHFQERLKELNILCINCETSNAEIGRRKKRYSEQLIKISKLISEQNFDAANWAIILDEMTFANRELFEILLSTATVERRILQLETAEEEKYRNTAEILSLKRIELRQELYSQMNSYEAFREQINQTESNLTNLQKAIDVYDAEYWQLNDAGHNLQSQIFQLQELLRHSRRNHRFNSSSESSSPLTDTADKNENAEYKSEKCLTTKRKHNATIPHSKKAIYDITNAKGKCQVLPKIMPDTKAIVSGDRIKSKKNATKVAIQSKMDSKSESEISSLRGKSFQVESTRKKGTVANETSDSSSSIRSDFMWNKKQTDSKLNQPISPSSSVPSNASYFLVQHYKSPFKSKLIKSQYQKQIQQKDSNWSSSMESFKTTPSQTMTTEIQLKDHVSVQNIQETKKENRCSGPIKLTGTTVQPSKRIKRQKSLIDLKKSQKTSEEMKKGTMDEVDDNQESITDLQSSEENKIIDSSKSSSSLISDDETTDLTSESISLSDASSSKTNVISPISSIVKDQEKKQSNWRENSKVIESAQCKVHDLQPVKQLSSAATIKSSQLSSLYDRSSGQEIKIRQPTHISESENSSEISTNANNLLQQQQRQQLIRQPSYNRSLNQGLTEKASEKNLTFD</sequence>
<feature type="compositionally biased region" description="Basic and acidic residues" evidence="2">
    <location>
        <begin position="502"/>
        <end position="521"/>
    </location>
</feature>